<evidence type="ECO:0000259" key="2">
    <source>
        <dbReference type="Pfam" id="PF08044"/>
    </source>
</evidence>
<dbReference type="PANTHER" id="PTHR40763">
    <property type="entry name" value="MEMBRANE PROTEIN-RELATED"/>
    <property type="match status" value="1"/>
</dbReference>
<evidence type="ECO:0000256" key="1">
    <source>
        <dbReference type="SAM" id="Phobius"/>
    </source>
</evidence>
<dbReference type="EMBL" id="BAAATZ010000008">
    <property type="protein sequence ID" value="GAA2725395.1"/>
    <property type="molecule type" value="Genomic_DNA"/>
</dbReference>
<sequence>MPQNPEMRASDRDRDQYAELLRENYAQGRLTQEELNERLDAVYETRTMGGLQQLTADLPAQDLYDLPLPAARDSVPAVRAPGELRHRDQGLRSGWAAWGTVSLITMTIWLVSCVVSGGLTTPWFLWVAGPWGAVLLARTLFGTPGSHDD</sequence>
<dbReference type="PANTHER" id="PTHR40763:SF4">
    <property type="entry name" value="DUF1707 DOMAIN-CONTAINING PROTEIN"/>
    <property type="match status" value="1"/>
</dbReference>
<dbReference type="Pfam" id="PF08044">
    <property type="entry name" value="DUF1707"/>
    <property type="match status" value="1"/>
</dbReference>
<feature type="transmembrane region" description="Helical" evidence="1">
    <location>
        <begin position="123"/>
        <end position="141"/>
    </location>
</feature>
<proteinExistence type="predicted"/>
<keyword evidence="1" id="KW-0812">Transmembrane</keyword>
<organism evidence="3 4">
    <name type="scientific">Actinocorallia aurantiaca</name>
    <dbReference type="NCBI Taxonomy" id="46204"/>
    <lineage>
        <taxon>Bacteria</taxon>
        <taxon>Bacillati</taxon>
        <taxon>Actinomycetota</taxon>
        <taxon>Actinomycetes</taxon>
        <taxon>Streptosporangiales</taxon>
        <taxon>Thermomonosporaceae</taxon>
        <taxon>Actinocorallia</taxon>
    </lineage>
</organism>
<comment type="caution">
    <text evidence="3">The sequence shown here is derived from an EMBL/GenBank/DDBJ whole genome shotgun (WGS) entry which is preliminary data.</text>
</comment>
<accession>A0ABN3UA76</accession>
<gene>
    <name evidence="3" type="ORF">GCM10010439_25320</name>
</gene>
<evidence type="ECO:0000313" key="3">
    <source>
        <dbReference type="EMBL" id="GAA2725395.1"/>
    </source>
</evidence>
<protein>
    <submittedName>
        <fullName evidence="3">DUF1707 domain-containing protein</fullName>
    </submittedName>
</protein>
<dbReference type="Proteomes" id="UP001501842">
    <property type="component" value="Unassembled WGS sequence"/>
</dbReference>
<keyword evidence="4" id="KW-1185">Reference proteome</keyword>
<name>A0ABN3UA76_9ACTN</name>
<reference evidence="3 4" key="1">
    <citation type="journal article" date="2019" name="Int. J. Syst. Evol. Microbiol.">
        <title>The Global Catalogue of Microorganisms (GCM) 10K type strain sequencing project: providing services to taxonomists for standard genome sequencing and annotation.</title>
        <authorList>
            <consortium name="The Broad Institute Genomics Platform"/>
            <consortium name="The Broad Institute Genome Sequencing Center for Infectious Disease"/>
            <person name="Wu L."/>
            <person name="Ma J."/>
        </authorList>
    </citation>
    <scope>NUCLEOTIDE SEQUENCE [LARGE SCALE GENOMIC DNA]</scope>
    <source>
        <strain evidence="3 4">JCM 8201</strain>
    </source>
</reference>
<dbReference type="InterPro" id="IPR012551">
    <property type="entry name" value="DUF1707_SHOCT-like"/>
</dbReference>
<dbReference type="RefSeq" id="WP_344450515.1">
    <property type="nucleotide sequence ID" value="NZ_BAAATZ010000008.1"/>
</dbReference>
<evidence type="ECO:0000313" key="4">
    <source>
        <dbReference type="Proteomes" id="UP001501842"/>
    </source>
</evidence>
<keyword evidence="1" id="KW-0472">Membrane</keyword>
<feature type="domain" description="DUF1707" evidence="2">
    <location>
        <begin position="7"/>
        <end position="59"/>
    </location>
</feature>
<feature type="transmembrane region" description="Helical" evidence="1">
    <location>
        <begin position="95"/>
        <end position="117"/>
    </location>
</feature>
<keyword evidence="1" id="KW-1133">Transmembrane helix</keyword>